<reference evidence="7" key="1">
    <citation type="submission" date="2022-10" db="EMBL/GenBank/DDBJ databases">
        <title>Rhodococcus sp.75.</title>
        <authorList>
            <person name="Sun M."/>
        </authorList>
    </citation>
    <scope>NUCLEOTIDE SEQUENCE</scope>
    <source>
        <strain evidence="7">75</strain>
    </source>
</reference>
<proteinExistence type="inferred from homology"/>
<sequence length="325" mass="33545">MAERRVPVVVLAGFLGAGKTTVLNHLLRTSTGVRIGVVVNDFGAVNVDALLVSSFSADAVALQNGCVCCVLGDDELDDVLGRLTSVGAALDVVLVEASGVAEPAALVPRVASAPGASFGGLVLVVDAAELVDTARRHPEVLEHVAAADLVALTKTDLADARAAEELCRAANPTAPLVHAPLGALDPRLLLDPEVLAAARDRPGRQLVLGEPDHDRHLHAAYESVELVTDQPLDGRALLELFDDRPPGLFRAKGFVDLGGGERFTLQVVGRQVGITPGVPAGARGSAIVCLGSGMDLDVVRQRLHGCVGASDERAVRAVAGRVALA</sequence>
<keyword evidence="8" id="KW-1185">Reference proteome</keyword>
<protein>
    <submittedName>
        <fullName evidence="7">GTP-binding protein</fullName>
    </submittedName>
</protein>
<dbReference type="PANTHER" id="PTHR13748">
    <property type="entry name" value="COBW-RELATED"/>
    <property type="match status" value="1"/>
</dbReference>
<dbReference type="PANTHER" id="PTHR13748:SF62">
    <property type="entry name" value="COBW DOMAIN-CONTAINING PROTEIN"/>
    <property type="match status" value="1"/>
</dbReference>
<evidence type="ECO:0000259" key="6">
    <source>
        <dbReference type="SMART" id="SM00833"/>
    </source>
</evidence>
<comment type="catalytic activity">
    <reaction evidence="5">
        <text>GTP + H2O = GDP + phosphate + H(+)</text>
        <dbReference type="Rhea" id="RHEA:19669"/>
        <dbReference type="ChEBI" id="CHEBI:15377"/>
        <dbReference type="ChEBI" id="CHEBI:15378"/>
        <dbReference type="ChEBI" id="CHEBI:37565"/>
        <dbReference type="ChEBI" id="CHEBI:43474"/>
        <dbReference type="ChEBI" id="CHEBI:58189"/>
    </reaction>
    <physiologicalReaction direction="left-to-right" evidence="5">
        <dbReference type="Rhea" id="RHEA:19670"/>
    </physiologicalReaction>
</comment>
<keyword evidence="1" id="KW-0547">Nucleotide-binding</keyword>
<evidence type="ECO:0000313" key="7">
    <source>
        <dbReference type="EMBL" id="UZJ24100.1"/>
    </source>
</evidence>
<dbReference type="InterPro" id="IPR011629">
    <property type="entry name" value="CobW-like_C"/>
</dbReference>
<dbReference type="Pfam" id="PF02492">
    <property type="entry name" value="cobW"/>
    <property type="match status" value="1"/>
</dbReference>
<dbReference type="InterPro" id="IPR027417">
    <property type="entry name" value="P-loop_NTPase"/>
</dbReference>
<evidence type="ECO:0000256" key="4">
    <source>
        <dbReference type="ARBA" id="ARBA00034320"/>
    </source>
</evidence>
<evidence type="ECO:0000256" key="2">
    <source>
        <dbReference type="ARBA" id="ARBA00022801"/>
    </source>
</evidence>
<keyword evidence="3" id="KW-0143">Chaperone</keyword>
<accession>A0ABY6NXI0</accession>
<dbReference type="SUPFAM" id="SSF52540">
    <property type="entry name" value="P-loop containing nucleoside triphosphate hydrolases"/>
    <property type="match status" value="1"/>
</dbReference>
<dbReference type="Proteomes" id="UP001164965">
    <property type="component" value="Chromosome"/>
</dbReference>
<feature type="domain" description="CobW C-terminal" evidence="6">
    <location>
        <begin position="221"/>
        <end position="307"/>
    </location>
</feature>
<evidence type="ECO:0000313" key="8">
    <source>
        <dbReference type="Proteomes" id="UP001164965"/>
    </source>
</evidence>
<dbReference type="InterPro" id="IPR051316">
    <property type="entry name" value="Zinc-reg_GTPase_activator"/>
</dbReference>
<evidence type="ECO:0000256" key="5">
    <source>
        <dbReference type="ARBA" id="ARBA00049117"/>
    </source>
</evidence>
<dbReference type="Gene3D" id="3.40.50.300">
    <property type="entry name" value="P-loop containing nucleotide triphosphate hydrolases"/>
    <property type="match status" value="1"/>
</dbReference>
<dbReference type="SUPFAM" id="SSF90002">
    <property type="entry name" value="Hypothetical protein YjiA, C-terminal domain"/>
    <property type="match status" value="1"/>
</dbReference>
<comment type="similarity">
    <text evidence="4">Belongs to the SIMIBI class G3E GTPase family. ZNG1 subfamily.</text>
</comment>
<dbReference type="CDD" id="cd03112">
    <property type="entry name" value="CobW-like"/>
    <property type="match status" value="1"/>
</dbReference>
<dbReference type="RefSeq" id="WP_265382207.1">
    <property type="nucleotide sequence ID" value="NZ_CP110615.1"/>
</dbReference>
<dbReference type="Gene3D" id="3.30.1220.10">
    <property type="entry name" value="CobW-like, C-terminal domain"/>
    <property type="match status" value="1"/>
</dbReference>
<dbReference type="InterPro" id="IPR003495">
    <property type="entry name" value="CobW/HypB/UreG_nucleotide-bd"/>
</dbReference>
<keyword evidence="2" id="KW-0378">Hydrolase</keyword>
<name>A0ABY6NXI0_9NOCA</name>
<organism evidence="7 8">
    <name type="scientific">Rhodococcus antarcticus</name>
    <dbReference type="NCBI Taxonomy" id="2987751"/>
    <lineage>
        <taxon>Bacteria</taxon>
        <taxon>Bacillati</taxon>
        <taxon>Actinomycetota</taxon>
        <taxon>Actinomycetes</taxon>
        <taxon>Mycobacteriales</taxon>
        <taxon>Nocardiaceae</taxon>
        <taxon>Rhodococcus</taxon>
    </lineage>
</organism>
<dbReference type="InterPro" id="IPR036627">
    <property type="entry name" value="CobW-likC_sf"/>
</dbReference>
<gene>
    <name evidence="7" type="ORF">RHODO2019_13120</name>
</gene>
<dbReference type="Pfam" id="PF07683">
    <property type="entry name" value="CobW_C"/>
    <property type="match status" value="1"/>
</dbReference>
<evidence type="ECO:0000256" key="1">
    <source>
        <dbReference type="ARBA" id="ARBA00022741"/>
    </source>
</evidence>
<dbReference type="SMART" id="SM00833">
    <property type="entry name" value="CobW_C"/>
    <property type="match status" value="1"/>
</dbReference>
<evidence type="ECO:0000256" key="3">
    <source>
        <dbReference type="ARBA" id="ARBA00023186"/>
    </source>
</evidence>
<dbReference type="EMBL" id="CP110615">
    <property type="protein sequence ID" value="UZJ24100.1"/>
    <property type="molecule type" value="Genomic_DNA"/>
</dbReference>